<dbReference type="OrthoDB" id="7375409at2"/>
<dbReference type="RefSeq" id="WP_136942165.1">
    <property type="nucleotide sequence ID" value="NZ_SWKR01000002.1"/>
</dbReference>
<dbReference type="EMBL" id="SWKR01000002">
    <property type="protein sequence ID" value="TKD50222.1"/>
    <property type="molecule type" value="Genomic_DNA"/>
</dbReference>
<dbReference type="Proteomes" id="UP000309138">
    <property type="component" value="Unassembled WGS sequence"/>
</dbReference>
<sequence>MSVPVEPDFAIAKMGDGEDPEVFSIMCALTNVAFNQAANTTDRYRIDCTKPGIPPSRKVFVTGKQWDVTASGVFSVDEIDRFNAALGVRKNYEIEFRQRDGTDMGILLGTYEGAAVMTANNVTVGEEGTAEVTLAGEGEVVWTVAP</sequence>
<comment type="caution">
    <text evidence="1">The sequence shown here is derived from an EMBL/GenBank/DDBJ whole genome shotgun (WGS) entry which is preliminary data.</text>
</comment>
<evidence type="ECO:0008006" key="3">
    <source>
        <dbReference type="Google" id="ProtNLM"/>
    </source>
</evidence>
<accession>A0A4U1L0T7</accession>
<reference evidence="1 2" key="1">
    <citation type="submission" date="2019-04" db="EMBL/GenBank/DDBJ databases">
        <authorList>
            <person name="Yang Y."/>
            <person name="Wei D."/>
        </authorList>
    </citation>
    <scope>NUCLEOTIDE SEQUENCE [LARGE SCALE GENOMIC DNA]</scope>
    <source>
        <strain evidence="1 2">L-1-4w-11</strain>
    </source>
</reference>
<keyword evidence="2" id="KW-1185">Reference proteome</keyword>
<proteinExistence type="predicted"/>
<protein>
    <recommendedName>
        <fullName evidence="3">Phage tail tube protein</fullName>
    </recommendedName>
</protein>
<organism evidence="1 2">
    <name type="scientific">Sphingomonas baiyangensis</name>
    <dbReference type="NCBI Taxonomy" id="2572576"/>
    <lineage>
        <taxon>Bacteria</taxon>
        <taxon>Pseudomonadati</taxon>
        <taxon>Pseudomonadota</taxon>
        <taxon>Alphaproteobacteria</taxon>
        <taxon>Sphingomonadales</taxon>
        <taxon>Sphingomonadaceae</taxon>
        <taxon>Sphingomonas</taxon>
    </lineage>
</organism>
<evidence type="ECO:0000313" key="2">
    <source>
        <dbReference type="Proteomes" id="UP000309138"/>
    </source>
</evidence>
<gene>
    <name evidence="1" type="ORF">FBR43_05225</name>
</gene>
<name>A0A4U1L0T7_9SPHN</name>
<evidence type="ECO:0000313" key="1">
    <source>
        <dbReference type="EMBL" id="TKD50222.1"/>
    </source>
</evidence>
<dbReference type="AlphaFoldDB" id="A0A4U1L0T7"/>